<evidence type="ECO:0000313" key="5">
    <source>
        <dbReference type="EMBL" id="CCO17085.1"/>
    </source>
</evidence>
<keyword evidence="2" id="KW-0012">Acyltransferase</keyword>
<evidence type="ECO:0000259" key="4">
    <source>
        <dbReference type="PROSITE" id="PS51186"/>
    </source>
</evidence>
<dbReference type="InterPro" id="IPR050680">
    <property type="entry name" value="YpeA/RimI_acetyltransf"/>
</dbReference>
<sequence>MNAKTLPTRRLLVVCHHRDRQTAHFEGAKSCVHYYRQKCNRRRTTKAEARARASPQSSNPFTDALPYPTIVPSRKEWKKTFTTNDGVKYTCRACDVDDIPAVASLLMRSKLAGFPTEESKLKKYIEKSINAFPRGAYIVLVKDDEEEEEKSKKCVGVVGVSNTPETRRDDFDRALQFTDDGGYISDLVIDTRWRGRGLGEKLMLCGESLCKEMGREEVYLHVSTRKVGVIRLYENIGYEERSSNFLRRDLLMRKKI</sequence>
<dbReference type="KEGG" id="bpg:Bathy06g04870"/>
<evidence type="ECO:0000256" key="2">
    <source>
        <dbReference type="ARBA" id="ARBA00023315"/>
    </source>
</evidence>
<dbReference type="EMBL" id="FO082273">
    <property type="protein sequence ID" value="CCO17085.1"/>
    <property type="molecule type" value="Genomic_DNA"/>
</dbReference>
<dbReference type="RefSeq" id="XP_007512485.1">
    <property type="nucleotide sequence ID" value="XM_007512423.1"/>
</dbReference>
<dbReference type="Pfam" id="PF00583">
    <property type="entry name" value="Acetyltransf_1"/>
    <property type="match status" value="1"/>
</dbReference>
<dbReference type="GO" id="GO:0016747">
    <property type="term" value="F:acyltransferase activity, transferring groups other than amino-acyl groups"/>
    <property type="evidence" value="ECO:0007669"/>
    <property type="project" value="InterPro"/>
</dbReference>
<gene>
    <name evidence="5" type="ORF">Bathy06g04870</name>
</gene>
<dbReference type="GeneID" id="19015468"/>
<reference evidence="5 6" key="1">
    <citation type="submission" date="2011-10" db="EMBL/GenBank/DDBJ databases">
        <authorList>
            <person name="Genoscope - CEA"/>
        </authorList>
    </citation>
    <scope>NUCLEOTIDE SEQUENCE [LARGE SCALE GENOMIC DNA]</scope>
    <source>
        <strain evidence="5 6">RCC 1105</strain>
    </source>
</reference>
<dbReference type="SUPFAM" id="SSF55729">
    <property type="entry name" value="Acyl-CoA N-acyltransferases (Nat)"/>
    <property type="match status" value="1"/>
</dbReference>
<dbReference type="Proteomes" id="UP000198341">
    <property type="component" value="Chromosome 6"/>
</dbReference>
<dbReference type="InterPro" id="IPR016181">
    <property type="entry name" value="Acyl_CoA_acyltransferase"/>
</dbReference>
<dbReference type="CDD" id="cd04301">
    <property type="entry name" value="NAT_SF"/>
    <property type="match status" value="1"/>
</dbReference>
<organism evidence="5 6">
    <name type="scientific">Bathycoccus prasinos</name>
    <dbReference type="NCBI Taxonomy" id="41875"/>
    <lineage>
        <taxon>Eukaryota</taxon>
        <taxon>Viridiplantae</taxon>
        <taxon>Chlorophyta</taxon>
        <taxon>Mamiellophyceae</taxon>
        <taxon>Mamiellales</taxon>
        <taxon>Bathycoccaceae</taxon>
        <taxon>Bathycoccus</taxon>
    </lineage>
</organism>
<dbReference type="Gene3D" id="3.40.630.30">
    <property type="match status" value="1"/>
</dbReference>
<proteinExistence type="predicted"/>
<name>K8EX91_9CHLO</name>
<evidence type="ECO:0000256" key="1">
    <source>
        <dbReference type="ARBA" id="ARBA00022679"/>
    </source>
</evidence>
<dbReference type="AlphaFoldDB" id="K8EX91"/>
<dbReference type="OrthoDB" id="514051at2759"/>
<dbReference type="InterPro" id="IPR000182">
    <property type="entry name" value="GNAT_dom"/>
</dbReference>
<evidence type="ECO:0000313" key="6">
    <source>
        <dbReference type="Proteomes" id="UP000198341"/>
    </source>
</evidence>
<dbReference type="PANTHER" id="PTHR43420:SF47">
    <property type="entry name" value="N-ACETYLTRANSFERASE DOMAIN-CONTAINING PROTEIN"/>
    <property type="match status" value="1"/>
</dbReference>
<evidence type="ECO:0000256" key="3">
    <source>
        <dbReference type="SAM" id="MobiDB-lite"/>
    </source>
</evidence>
<feature type="region of interest" description="Disordered" evidence="3">
    <location>
        <begin position="45"/>
        <end position="65"/>
    </location>
</feature>
<protein>
    <recommendedName>
        <fullName evidence="4">N-acetyltransferase domain-containing protein</fullName>
    </recommendedName>
</protein>
<dbReference type="PANTHER" id="PTHR43420">
    <property type="entry name" value="ACETYLTRANSFERASE"/>
    <property type="match status" value="1"/>
</dbReference>
<accession>K8EX91</accession>
<keyword evidence="6" id="KW-1185">Reference proteome</keyword>
<feature type="domain" description="N-acetyltransferase" evidence="4">
    <location>
        <begin position="89"/>
        <end position="256"/>
    </location>
</feature>
<dbReference type="PROSITE" id="PS51186">
    <property type="entry name" value="GNAT"/>
    <property type="match status" value="1"/>
</dbReference>
<keyword evidence="1" id="KW-0808">Transferase</keyword>